<name>A0A4R0MMQ8_9SPHI</name>
<evidence type="ECO:0000313" key="2">
    <source>
        <dbReference type="Proteomes" id="UP000292884"/>
    </source>
</evidence>
<accession>A0A4R0MMQ8</accession>
<dbReference type="EMBL" id="SJSK01000006">
    <property type="protein sequence ID" value="TCC88029.1"/>
    <property type="molecule type" value="Genomic_DNA"/>
</dbReference>
<comment type="caution">
    <text evidence="1">The sequence shown here is derived from an EMBL/GenBank/DDBJ whole genome shotgun (WGS) entry which is preliminary data.</text>
</comment>
<dbReference type="RefSeq" id="WP_131554993.1">
    <property type="nucleotide sequence ID" value="NZ_SJSK01000006.1"/>
</dbReference>
<proteinExistence type="predicted"/>
<reference evidence="1 2" key="1">
    <citation type="submission" date="2019-02" db="EMBL/GenBank/DDBJ databases">
        <title>Pedobacter sp. RP-1-13 sp. nov., isolated from Arctic soil.</title>
        <authorList>
            <person name="Dahal R.H."/>
        </authorList>
    </citation>
    <scope>NUCLEOTIDE SEQUENCE [LARGE SCALE GENOMIC DNA]</scope>
    <source>
        <strain evidence="1 2">RP-1-13</strain>
    </source>
</reference>
<evidence type="ECO:0000313" key="1">
    <source>
        <dbReference type="EMBL" id="TCC88029.1"/>
    </source>
</evidence>
<sequence length="125" mass="14261">MLYFNANQQATVEGINSTALCYFFESANFYLLETDANKFNIENLSKDQRWLMIDKSTTKVCPLNLRHKDASEVVEERFFEEGYLKFNDTSGTYIEKYNSAQHSLTQIPAVAIPAAVHEAVADFMS</sequence>
<organism evidence="1 2">
    <name type="scientific">Pedobacter frigiditerrae</name>
    <dbReference type="NCBI Taxonomy" id="2530452"/>
    <lineage>
        <taxon>Bacteria</taxon>
        <taxon>Pseudomonadati</taxon>
        <taxon>Bacteroidota</taxon>
        <taxon>Sphingobacteriia</taxon>
        <taxon>Sphingobacteriales</taxon>
        <taxon>Sphingobacteriaceae</taxon>
        <taxon>Pedobacter</taxon>
    </lineage>
</organism>
<dbReference type="OrthoDB" id="997000at2"/>
<dbReference type="AlphaFoldDB" id="A0A4R0MMQ8"/>
<gene>
    <name evidence="1" type="ORF">EZ428_20110</name>
</gene>
<dbReference type="Proteomes" id="UP000292884">
    <property type="component" value="Unassembled WGS sequence"/>
</dbReference>
<keyword evidence="2" id="KW-1185">Reference proteome</keyword>
<protein>
    <submittedName>
        <fullName evidence="1">Uncharacterized protein</fullName>
    </submittedName>
</protein>